<accession>A0A450Z147</accession>
<dbReference type="AlphaFoldDB" id="A0A450Z147"/>
<organism evidence="2">
    <name type="scientific">Candidatus Kentrum sp. TC</name>
    <dbReference type="NCBI Taxonomy" id="2126339"/>
    <lineage>
        <taxon>Bacteria</taxon>
        <taxon>Pseudomonadati</taxon>
        <taxon>Pseudomonadota</taxon>
        <taxon>Gammaproteobacteria</taxon>
        <taxon>Candidatus Kentrum</taxon>
    </lineage>
</organism>
<evidence type="ECO:0000313" key="2">
    <source>
        <dbReference type="EMBL" id="VFK47469.1"/>
    </source>
</evidence>
<name>A0A450Z147_9GAMM</name>
<proteinExistence type="predicted"/>
<reference evidence="2" key="1">
    <citation type="submission" date="2019-02" db="EMBL/GenBank/DDBJ databases">
        <authorList>
            <person name="Gruber-Vodicka R. H."/>
            <person name="Seah K. B. B."/>
        </authorList>
    </citation>
    <scope>NUCLEOTIDE SEQUENCE</scope>
    <source>
        <strain evidence="2">BECK_BZ125</strain>
    </source>
</reference>
<sequence length="30" mass="3665">MAMLETEPGSRQRHIDMKKQWTDNFTQRKT</sequence>
<gene>
    <name evidence="2" type="ORF">BECKTC1821E_GA0114239_10857</name>
</gene>
<evidence type="ECO:0000256" key="1">
    <source>
        <dbReference type="SAM" id="MobiDB-lite"/>
    </source>
</evidence>
<protein>
    <submittedName>
        <fullName evidence="2">Uncharacterized protein</fullName>
    </submittedName>
</protein>
<feature type="compositionally biased region" description="Basic and acidic residues" evidence="1">
    <location>
        <begin position="8"/>
        <end position="21"/>
    </location>
</feature>
<dbReference type="EMBL" id="CAADFT010000085">
    <property type="protein sequence ID" value="VFK47469.1"/>
    <property type="molecule type" value="Genomic_DNA"/>
</dbReference>
<feature type="region of interest" description="Disordered" evidence="1">
    <location>
        <begin position="1"/>
        <end position="30"/>
    </location>
</feature>